<proteinExistence type="predicted"/>
<dbReference type="STRING" id="47312.SAMN04489765_0087"/>
<keyword evidence="3" id="KW-1185">Reference proteome</keyword>
<organism evidence="2 3">
    <name type="scientific">Tsukamurella pulmonis</name>
    <dbReference type="NCBI Taxonomy" id="47312"/>
    <lineage>
        <taxon>Bacteria</taxon>
        <taxon>Bacillati</taxon>
        <taxon>Actinomycetota</taxon>
        <taxon>Actinomycetes</taxon>
        <taxon>Mycobacteriales</taxon>
        <taxon>Tsukamurellaceae</taxon>
        <taxon>Tsukamurella</taxon>
    </lineage>
</organism>
<dbReference type="EMBL" id="FNLF01000002">
    <property type="protein sequence ID" value="SDQ35553.1"/>
    <property type="molecule type" value="Genomic_DNA"/>
</dbReference>
<keyword evidence="1" id="KW-0812">Transmembrane</keyword>
<accession>A0A1H1A7C3</accession>
<keyword evidence="1" id="KW-1133">Transmembrane helix</keyword>
<protein>
    <submittedName>
        <fullName evidence="2">Uncharacterized protein</fullName>
    </submittedName>
</protein>
<dbReference type="Proteomes" id="UP000183053">
    <property type="component" value="Unassembled WGS sequence"/>
</dbReference>
<evidence type="ECO:0000313" key="3">
    <source>
        <dbReference type="Proteomes" id="UP000183053"/>
    </source>
</evidence>
<gene>
    <name evidence="2" type="ORF">SAMN04489765_0087</name>
</gene>
<feature type="transmembrane region" description="Helical" evidence="1">
    <location>
        <begin position="25"/>
        <end position="52"/>
    </location>
</feature>
<evidence type="ECO:0000256" key="1">
    <source>
        <dbReference type="SAM" id="Phobius"/>
    </source>
</evidence>
<name>A0A1H1A7C3_9ACTN</name>
<keyword evidence="1" id="KW-0472">Membrane</keyword>
<feature type="transmembrane region" description="Helical" evidence="1">
    <location>
        <begin position="72"/>
        <end position="92"/>
    </location>
</feature>
<dbReference type="RefSeq" id="WP_068563629.1">
    <property type="nucleotide sequence ID" value="NZ_FNLF01000002.1"/>
</dbReference>
<dbReference type="AlphaFoldDB" id="A0A1H1A7C3"/>
<evidence type="ECO:0000313" key="2">
    <source>
        <dbReference type="EMBL" id="SDQ35553.1"/>
    </source>
</evidence>
<reference evidence="3" key="1">
    <citation type="submission" date="2016-10" db="EMBL/GenBank/DDBJ databases">
        <authorList>
            <person name="Varghese N."/>
            <person name="Submissions S."/>
        </authorList>
    </citation>
    <scope>NUCLEOTIDE SEQUENCE [LARGE SCALE GENOMIC DNA]</scope>
    <source>
        <strain evidence="3">DSM 44142</strain>
    </source>
</reference>
<sequence>MRTAITATVNVVAMKTPPQTVIDPIVTLFGMFLWLIVALGLICFIFSCGIMVAQRYDMVPGLKAMQWMSKNIIGCMVAGVAAPIAGVVVMGTTGTGGL</sequence>